<dbReference type="SMART" id="SM00612">
    <property type="entry name" value="Kelch"/>
    <property type="match status" value="5"/>
</dbReference>
<dbReference type="PANTHER" id="PTHR46375:SF3">
    <property type="entry name" value="KELCH REPEAT AND BTB DOMAIN-CONTAINING PROTEIN 13"/>
    <property type="match status" value="1"/>
</dbReference>
<dbReference type="RefSeq" id="WP_150023909.1">
    <property type="nucleotide sequence ID" value="NZ_VWOJ01000004.1"/>
</dbReference>
<dbReference type="PANTHER" id="PTHR46375">
    <property type="entry name" value="KELCH REPEAT AND BTB DOMAIN-CONTAINING PROTEIN 13-RELATED"/>
    <property type="match status" value="1"/>
</dbReference>
<dbReference type="AlphaFoldDB" id="A0A5M6ZAJ9"/>
<evidence type="ECO:0000313" key="3">
    <source>
        <dbReference type="Proteomes" id="UP000325122"/>
    </source>
</evidence>
<protein>
    <recommendedName>
        <fullName evidence="4">Galactose oxidase</fullName>
    </recommendedName>
</protein>
<dbReference type="InterPro" id="IPR011043">
    <property type="entry name" value="Gal_Oxase/kelch_b-propeller"/>
</dbReference>
<dbReference type="InterPro" id="IPR015915">
    <property type="entry name" value="Kelch-typ_b-propeller"/>
</dbReference>
<gene>
    <name evidence="2" type="ORF">F1654_12620</name>
</gene>
<feature type="chain" id="PRO_5024369487" description="Galactose oxidase" evidence="1">
    <location>
        <begin position="25"/>
        <end position="335"/>
    </location>
</feature>
<name>A0A5M6ZAJ9_9PROT</name>
<sequence>MLRAVSICILAFPALALVSAGASAQEDARQWSERELASPYTLSGPWRPGPRLETARAGLAAVVHDGVIYAAGGTGLVEPRNDVEALDPADGVWRARAPLPQGLERFGMAAAHGRIWVAGGYSSESRSEPSAEVWSYDPESDVWQGEPAMPRAKASFSLLHVNGALYAVGGEHGSPGVYRFDLETREWSTLEAPESVGRRGAAAVVLDGAIWIVGGSRDGETSPGVDIFDAESATWTTGPDLPEPRAGHAMAAKNGAIHLLGGRSSDMRRTLRDHLILDPGAREWRTSSSLPGTRTEAAAVALGSEIWLIGGGAGAGFFAPFTSVDSVDVLDRTAR</sequence>
<evidence type="ECO:0008006" key="4">
    <source>
        <dbReference type="Google" id="ProtNLM"/>
    </source>
</evidence>
<dbReference type="InterPro" id="IPR006652">
    <property type="entry name" value="Kelch_1"/>
</dbReference>
<dbReference type="Proteomes" id="UP000325122">
    <property type="component" value="Unassembled WGS sequence"/>
</dbReference>
<organism evidence="2 3">
    <name type="scientific">Alkalicaulis satelles</name>
    <dbReference type="NCBI Taxonomy" id="2609175"/>
    <lineage>
        <taxon>Bacteria</taxon>
        <taxon>Pseudomonadati</taxon>
        <taxon>Pseudomonadota</taxon>
        <taxon>Alphaproteobacteria</taxon>
        <taxon>Maricaulales</taxon>
        <taxon>Maricaulaceae</taxon>
        <taxon>Alkalicaulis</taxon>
    </lineage>
</organism>
<dbReference type="InterPro" id="IPR052392">
    <property type="entry name" value="Kelch-BTB_domain-containing"/>
</dbReference>
<dbReference type="Pfam" id="PF24681">
    <property type="entry name" value="Kelch_KLHDC2_KLHL20_DRC7"/>
    <property type="match status" value="1"/>
</dbReference>
<evidence type="ECO:0000256" key="1">
    <source>
        <dbReference type="SAM" id="SignalP"/>
    </source>
</evidence>
<dbReference type="SUPFAM" id="SSF50965">
    <property type="entry name" value="Galactose oxidase, central domain"/>
    <property type="match status" value="1"/>
</dbReference>
<dbReference type="EMBL" id="VWOJ01000004">
    <property type="protein sequence ID" value="KAA5801722.1"/>
    <property type="molecule type" value="Genomic_DNA"/>
</dbReference>
<comment type="caution">
    <text evidence="2">The sequence shown here is derived from an EMBL/GenBank/DDBJ whole genome shotgun (WGS) entry which is preliminary data.</text>
</comment>
<keyword evidence="3" id="KW-1185">Reference proteome</keyword>
<dbReference type="Gene3D" id="2.120.10.80">
    <property type="entry name" value="Kelch-type beta propeller"/>
    <property type="match status" value="2"/>
</dbReference>
<reference evidence="2 3" key="1">
    <citation type="submission" date="2019-09" db="EMBL/GenBank/DDBJ databases">
        <authorList>
            <person name="Kevbrin V."/>
            <person name="Grouzdev D.S."/>
        </authorList>
    </citation>
    <scope>NUCLEOTIDE SEQUENCE [LARGE SCALE GENOMIC DNA]</scope>
    <source>
        <strain evidence="2 3">G-192</strain>
    </source>
</reference>
<feature type="signal peptide" evidence="1">
    <location>
        <begin position="1"/>
        <end position="24"/>
    </location>
</feature>
<keyword evidence="1" id="KW-0732">Signal</keyword>
<proteinExistence type="predicted"/>
<evidence type="ECO:0000313" key="2">
    <source>
        <dbReference type="EMBL" id="KAA5801722.1"/>
    </source>
</evidence>
<accession>A0A5M6ZAJ9</accession>
<dbReference type="Pfam" id="PF01344">
    <property type="entry name" value="Kelch_1"/>
    <property type="match status" value="1"/>
</dbReference>